<reference evidence="1" key="1">
    <citation type="journal article" date="2013" name="Genetics">
        <title>The draft genome and transcriptome of Panagrellus redivivus are shaped by the harsh demands of a free-living lifestyle.</title>
        <authorList>
            <person name="Srinivasan J."/>
            <person name="Dillman A.R."/>
            <person name="Macchietto M.G."/>
            <person name="Heikkinen L."/>
            <person name="Lakso M."/>
            <person name="Fracchia K.M."/>
            <person name="Antoshechkin I."/>
            <person name="Mortazavi A."/>
            <person name="Wong G."/>
            <person name="Sternberg P.W."/>
        </authorList>
    </citation>
    <scope>NUCLEOTIDE SEQUENCE [LARGE SCALE GENOMIC DNA]</scope>
    <source>
        <strain evidence="1">MT8872</strain>
    </source>
</reference>
<sequence>MPYPILTLPYPFARRLCQLLNPEELENLQIAAGYNTRHLKPIIQLIKTQTAGINNENSNVTLYFTETRNNHKLTRSKTDEAPFLKVESLFLFKLTKSLFEKSCFTHLFIITEQLNFCGCEITVDFLKMIALRIPQIYDVTWLKFVCRCQIDKDVKLPFIFNTFPNVKVFEINYAYNGWLTDLLDLNVVNQRGFSLLHKNFDELFSFNADELYYFIQKQQTEFFIRLTYICDADADQDEIKKAVVTLLKPRFPTVVEPTVVLYPPLPGQIEVSFGVSGLSLKYLYFLP</sequence>
<reference evidence="2" key="2">
    <citation type="submission" date="2020-10" db="UniProtKB">
        <authorList>
            <consortium name="WormBaseParasite"/>
        </authorList>
    </citation>
    <scope>IDENTIFICATION</scope>
</reference>
<name>A0A7E4WDR6_PANRE</name>
<proteinExistence type="predicted"/>
<dbReference type="AlphaFoldDB" id="A0A7E4WDR6"/>
<evidence type="ECO:0000313" key="2">
    <source>
        <dbReference type="WBParaSite" id="Pan_g9487.t1"/>
    </source>
</evidence>
<protein>
    <submittedName>
        <fullName evidence="2">F-box domain-containing protein</fullName>
    </submittedName>
</protein>
<dbReference type="WBParaSite" id="Pan_g9487.t1">
    <property type="protein sequence ID" value="Pan_g9487.t1"/>
    <property type="gene ID" value="Pan_g9487"/>
</dbReference>
<dbReference type="Proteomes" id="UP000492821">
    <property type="component" value="Unassembled WGS sequence"/>
</dbReference>
<evidence type="ECO:0000313" key="1">
    <source>
        <dbReference type="Proteomes" id="UP000492821"/>
    </source>
</evidence>
<organism evidence="1 2">
    <name type="scientific">Panagrellus redivivus</name>
    <name type="common">Microworm</name>
    <dbReference type="NCBI Taxonomy" id="6233"/>
    <lineage>
        <taxon>Eukaryota</taxon>
        <taxon>Metazoa</taxon>
        <taxon>Ecdysozoa</taxon>
        <taxon>Nematoda</taxon>
        <taxon>Chromadorea</taxon>
        <taxon>Rhabditida</taxon>
        <taxon>Tylenchina</taxon>
        <taxon>Panagrolaimomorpha</taxon>
        <taxon>Panagrolaimoidea</taxon>
        <taxon>Panagrolaimidae</taxon>
        <taxon>Panagrellus</taxon>
    </lineage>
</organism>
<accession>A0A7E4WDR6</accession>
<keyword evidence="1" id="KW-1185">Reference proteome</keyword>